<name>A0AAD4V4E3_PRUDU</name>
<dbReference type="CDD" id="cd09272">
    <property type="entry name" value="RNase_HI_RT_Ty1"/>
    <property type="match status" value="1"/>
</dbReference>
<reference evidence="1 2" key="1">
    <citation type="journal article" date="2022" name="G3 (Bethesda)">
        <title>Whole-genome sequence and methylome profiling of the almond [Prunus dulcis (Mill.) D.A. Webb] cultivar 'Nonpareil'.</title>
        <authorList>
            <person name="D'Amico-Willman K.M."/>
            <person name="Ouma W.Z."/>
            <person name="Meulia T."/>
            <person name="Sideli G.M."/>
            <person name="Gradziel T.M."/>
            <person name="Fresnedo-Ramirez J."/>
        </authorList>
    </citation>
    <scope>NUCLEOTIDE SEQUENCE [LARGE SCALE GENOMIC DNA]</scope>
    <source>
        <strain evidence="1">Clone GOH B32 T37-40</strain>
    </source>
</reference>
<dbReference type="PANTHER" id="PTHR11439:SF450">
    <property type="entry name" value="REVERSE TRANSCRIPTASE TY1_COPIA-TYPE DOMAIN-CONTAINING PROTEIN"/>
    <property type="match status" value="1"/>
</dbReference>
<protein>
    <recommendedName>
        <fullName evidence="3">Mitochondrial protein</fullName>
    </recommendedName>
</protein>
<sequence length="105" mass="11398">MHSLTTTHLTAVKRILRYVKATYNHGLLYKPGLSHLTAFSDADYAGNPDTRHSTGGFCIYFGSNLVSWSSKKHKTVSSAPILCLRLQSAAGLHSCGTVMAKVSFP</sequence>
<accession>A0AAD4V4E3</accession>
<dbReference type="Proteomes" id="UP001054821">
    <property type="component" value="Chromosome 7"/>
</dbReference>
<organism evidence="1 2">
    <name type="scientific">Prunus dulcis</name>
    <name type="common">Almond</name>
    <name type="synonym">Amygdalus dulcis</name>
    <dbReference type="NCBI Taxonomy" id="3755"/>
    <lineage>
        <taxon>Eukaryota</taxon>
        <taxon>Viridiplantae</taxon>
        <taxon>Streptophyta</taxon>
        <taxon>Embryophyta</taxon>
        <taxon>Tracheophyta</taxon>
        <taxon>Spermatophyta</taxon>
        <taxon>Magnoliopsida</taxon>
        <taxon>eudicotyledons</taxon>
        <taxon>Gunneridae</taxon>
        <taxon>Pentapetalae</taxon>
        <taxon>rosids</taxon>
        <taxon>fabids</taxon>
        <taxon>Rosales</taxon>
        <taxon>Rosaceae</taxon>
        <taxon>Amygdaloideae</taxon>
        <taxon>Amygdaleae</taxon>
        <taxon>Prunus</taxon>
    </lineage>
</organism>
<gene>
    <name evidence="1" type="ORF">L3X38_036899</name>
</gene>
<evidence type="ECO:0000313" key="2">
    <source>
        <dbReference type="Proteomes" id="UP001054821"/>
    </source>
</evidence>
<dbReference type="AlphaFoldDB" id="A0AAD4V4E3"/>
<evidence type="ECO:0008006" key="3">
    <source>
        <dbReference type="Google" id="ProtNLM"/>
    </source>
</evidence>
<proteinExistence type="predicted"/>
<keyword evidence="2" id="KW-1185">Reference proteome</keyword>
<comment type="caution">
    <text evidence="1">The sequence shown here is derived from an EMBL/GenBank/DDBJ whole genome shotgun (WGS) entry which is preliminary data.</text>
</comment>
<dbReference type="EMBL" id="JAJFAZ020000007">
    <property type="protein sequence ID" value="KAI5317192.1"/>
    <property type="molecule type" value="Genomic_DNA"/>
</dbReference>
<evidence type="ECO:0000313" key="1">
    <source>
        <dbReference type="EMBL" id="KAI5317192.1"/>
    </source>
</evidence>
<dbReference type="PANTHER" id="PTHR11439">
    <property type="entry name" value="GAG-POL-RELATED RETROTRANSPOSON"/>
    <property type="match status" value="1"/>
</dbReference>